<evidence type="ECO:0000313" key="12">
    <source>
        <dbReference type="EMBL" id="KAF2738399.1"/>
    </source>
</evidence>
<feature type="transmembrane region" description="Helical" evidence="11">
    <location>
        <begin position="161"/>
        <end position="180"/>
    </location>
</feature>
<feature type="transmembrane region" description="Helical" evidence="11">
    <location>
        <begin position="122"/>
        <end position="141"/>
    </location>
</feature>
<feature type="compositionally biased region" description="Basic and acidic residues" evidence="10">
    <location>
        <begin position="274"/>
        <end position="292"/>
    </location>
</feature>
<comment type="caution">
    <text evidence="12">The sequence shown here is derived from an EMBL/GenBank/DDBJ whole genome shotgun (WGS) entry which is preliminary data.</text>
</comment>
<feature type="region of interest" description="Disordered" evidence="10">
    <location>
        <begin position="263"/>
        <end position="388"/>
    </location>
</feature>
<evidence type="ECO:0000256" key="6">
    <source>
        <dbReference type="ARBA" id="ARBA00023136"/>
    </source>
</evidence>
<dbReference type="PRINTS" id="PR00783">
    <property type="entry name" value="MINTRINSICP"/>
</dbReference>
<feature type="transmembrane region" description="Helical" evidence="11">
    <location>
        <begin position="33"/>
        <end position="53"/>
    </location>
</feature>
<keyword evidence="4" id="KW-0677">Repeat</keyword>
<evidence type="ECO:0000256" key="1">
    <source>
        <dbReference type="ARBA" id="ARBA00004141"/>
    </source>
</evidence>
<dbReference type="InterPro" id="IPR023271">
    <property type="entry name" value="Aquaporin-like"/>
</dbReference>
<evidence type="ECO:0000256" key="8">
    <source>
        <dbReference type="ARBA" id="ARBA00034651"/>
    </source>
</evidence>
<feature type="transmembrane region" description="Helical" evidence="11">
    <location>
        <begin position="187"/>
        <end position="212"/>
    </location>
</feature>
<evidence type="ECO:0000313" key="13">
    <source>
        <dbReference type="Proteomes" id="UP000799444"/>
    </source>
</evidence>
<evidence type="ECO:0000256" key="4">
    <source>
        <dbReference type="ARBA" id="ARBA00022737"/>
    </source>
</evidence>
<dbReference type="Gene3D" id="1.20.1080.10">
    <property type="entry name" value="Glycerol uptake facilitator protein"/>
    <property type="match status" value="1"/>
</dbReference>
<evidence type="ECO:0000256" key="10">
    <source>
        <dbReference type="SAM" id="MobiDB-lite"/>
    </source>
</evidence>
<keyword evidence="3 9" id="KW-0812">Transmembrane</keyword>
<dbReference type="AlphaFoldDB" id="A0A9P4R442"/>
<dbReference type="GO" id="GO:0005886">
    <property type="term" value="C:plasma membrane"/>
    <property type="evidence" value="ECO:0007669"/>
    <property type="project" value="TreeGrafter"/>
</dbReference>
<feature type="compositionally biased region" description="Polar residues" evidence="10">
    <location>
        <begin position="316"/>
        <end position="331"/>
    </location>
</feature>
<evidence type="ECO:0000256" key="7">
    <source>
        <dbReference type="ARBA" id="ARBA00023180"/>
    </source>
</evidence>
<evidence type="ECO:0000256" key="11">
    <source>
        <dbReference type="SAM" id="Phobius"/>
    </source>
</evidence>
<dbReference type="Pfam" id="PF00230">
    <property type="entry name" value="MIP"/>
    <property type="match status" value="1"/>
</dbReference>
<keyword evidence="9" id="KW-0813">Transport</keyword>
<accession>A0A9P4R442</accession>
<gene>
    <name evidence="12" type="ORF">EJ04DRAFT_421395</name>
</gene>
<comment type="catalytic activity">
    <reaction evidence="8">
        <text>H2O(in) = H2O(out)</text>
        <dbReference type="Rhea" id="RHEA:29667"/>
        <dbReference type="ChEBI" id="CHEBI:15377"/>
    </reaction>
</comment>
<feature type="transmembrane region" description="Helical" evidence="11">
    <location>
        <begin position="232"/>
        <end position="252"/>
    </location>
</feature>
<dbReference type="GO" id="GO:0015250">
    <property type="term" value="F:water channel activity"/>
    <property type="evidence" value="ECO:0007669"/>
    <property type="project" value="TreeGrafter"/>
</dbReference>
<dbReference type="OrthoDB" id="3222at2759"/>
<organism evidence="12 13">
    <name type="scientific">Polyplosphaeria fusca</name>
    <dbReference type="NCBI Taxonomy" id="682080"/>
    <lineage>
        <taxon>Eukaryota</taxon>
        <taxon>Fungi</taxon>
        <taxon>Dikarya</taxon>
        <taxon>Ascomycota</taxon>
        <taxon>Pezizomycotina</taxon>
        <taxon>Dothideomycetes</taxon>
        <taxon>Pleosporomycetidae</taxon>
        <taxon>Pleosporales</taxon>
        <taxon>Tetraplosphaeriaceae</taxon>
        <taxon>Polyplosphaeria</taxon>
    </lineage>
</organism>
<comment type="subcellular location">
    <subcellularLocation>
        <location evidence="1">Membrane</location>
        <topology evidence="1">Multi-pass membrane protein</topology>
    </subcellularLocation>
</comment>
<dbReference type="PANTHER" id="PTHR19139:SF199">
    <property type="entry name" value="MIP17260P"/>
    <property type="match status" value="1"/>
</dbReference>
<dbReference type="Proteomes" id="UP000799444">
    <property type="component" value="Unassembled WGS sequence"/>
</dbReference>
<feature type="transmembrane region" description="Helical" evidence="11">
    <location>
        <begin position="74"/>
        <end position="93"/>
    </location>
</feature>
<reference evidence="12" key="1">
    <citation type="journal article" date="2020" name="Stud. Mycol.">
        <title>101 Dothideomycetes genomes: a test case for predicting lifestyles and emergence of pathogens.</title>
        <authorList>
            <person name="Haridas S."/>
            <person name="Albert R."/>
            <person name="Binder M."/>
            <person name="Bloem J."/>
            <person name="Labutti K."/>
            <person name="Salamov A."/>
            <person name="Andreopoulos B."/>
            <person name="Baker S."/>
            <person name="Barry K."/>
            <person name="Bills G."/>
            <person name="Bluhm B."/>
            <person name="Cannon C."/>
            <person name="Castanera R."/>
            <person name="Culley D."/>
            <person name="Daum C."/>
            <person name="Ezra D."/>
            <person name="Gonzalez J."/>
            <person name="Henrissat B."/>
            <person name="Kuo A."/>
            <person name="Liang C."/>
            <person name="Lipzen A."/>
            <person name="Lutzoni F."/>
            <person name="Magnuson J."/>
            <person name="Mondo S."/>
            <person name="Nolan M."/>
            <person name="Ohm R."/>
            <person name="Pangilinan J."/>
            <person name="Park H.-J."/>
            <person name="Ramirez L."/>
            <person name="Alfaro M."/>
            <person name="Sun H."/>
            <person name="Tritt A."/>
            <person name="Yoshinaga Y."/>
            <person name="Zwiers L.-H."/>
            <person name="Turgeon B."/>
            <person name="Goodwin S."/>
            <person name="Spatafora J."/>
            <person name="Crous P."/>
            <person name="Grigoriev I."/>
        </authorList>
    </citation>
    <scope>NUCLEOTIDE SEQUENCE</scope>
    <source>
        <strain evidence="12">CBS 125425</strain>
    </source>
</reference>
<dbReference type="EMBL" id="ML996109">
    <property type="protein sequence ID" value="KAF2738399.1"/>
    <property type="molecule type" value="Genomic_DNA"/>
</dbReference>
<keyword evidence="5 11" id="KW-1133">Transmembrane helix</keyword>
<evidence type="ECO:0000256" key="2">
    <source>
        <dbReference type="ARBA" id="ARBA00006175"/>
    </source>
</evidence>
<protein>
    <submittedName>
        <fullName evidence="12">Aquaporin-like protein</fullName>
    </submittedName>
</protein>
<keyword evidence="7" id="KW-0325">Glycoprotein</keyword>
<comment type="similarity">
    <text evidence="2 9">Belongs to the MIP/aquaporin (TC 1.A.8) family.</text>
</comment>
<dbReference type="InterPro" id="IPR034294">
    <property type="entry name" value="Aquaporin_transptr"/>
</dbReference>
<dbReference type="PANTHER" id="PTHR19139">
    <property type="entry name" value="AQUAPORIN TRANSPORTER"/>
    <property type="match status" value="1"/>
</dbReference>
<evidence type="ECO:0000256" key="5">
    <source>
        <dbReference type="ARBA" id="ARBA00022989"/>
    </source>
</evidence>
<feature type="non-terminal residue" evidence="12">
    <location>
        <position position="388"/>
    </location>
</feature>
<evidence type="ECO:0000256" key="9">
    <source>
        <dbReference type="RuleBase" id="RU000477"/>
    </source>
</evidence>
<keyword evidence="13" id="KW-1185">Reference proteome</keyword>
<evidence type="ECO:0000256" key="3">
    <source>
        <dbReference type="ARBA" id="ARBA00022692"/>
    </source>
</evidence>
<proteinExistence type="inferred from homology"/>
<dbReference type="InterPro" id="IPR000425">
    <property type="entry name" value="MIP"/>
</dbReference>
<name>A0A9P4R442_9PLEO</name>
<sequence length="388" mass="42255">MVLPGMKPVYTSDPKHPGETRAFSWLPNRVRHLFISILGEFIGTYLFLFFAFAGTQVANTPPGDADLPPFTPTLLYISLAFGFSLMVNVWIFFRVSGGIFNPAVTVALALIGAVDWLKAFLLIITQVVASIAAAGMVSALFPGALTVRTTLNSSTSITRGLFIEMLLTAELIFTIFMLAAEKHKATFLAPIGIGLALFICELCGVYFTGGSLNPARSFGPDVILRTFDGYHWIYWVGPMLGAIIAVIFYRLIKLLEYESANPGADSDGHITPGEPRHPSEDPHNSARRRTDGTNESEFPPPRIGKPMSPQRVKTSHFITTSAETENYSIPSQPLPIYQSDGPSSPIDHANERPRAQHRSSADTSNSQYTEAGFDRSYESGPSAESGSS</sequence>
<dbReference type="FunFam" id="1.20.1080.10:FF:000024">
    <property type="entry name" value="MIP aquaporin (Eurofung)"/>
    <property type="match status" value="1"/>
</dbReference>
<keyword evidence="6 11" id="KW-0472">Membrane</keyword>
<dbReference type="SUPFAM" id="SSF81338">
    <property type="entry name" value="Aquaporin-like"/>
    <property type="match status" value="1"/>
</dbReference>